<sequence>MAVQPAVDRDGSVHPAAGPGAAALGDPVVLRAWAAGARAVCAAARERVDAVNVFPVADADTGSNVLLTVSGGADAVAALPGGAGAAEVAGTLAAGAAAAARGSSGIILSQWLVGLAAAVAAGEDLAGALTRAAAAARDAVPDPQEGTVLTVAAQVAAHVGRHDHGSAVPHGSADADVLAHALAAARSDLGRVSAGHDVLRAAHVVDAGACALLVVLDALTHALRTRTAAEVADVDLAWLPTGAVALPGAHAAAAGGAFEVMLLVRPGPSCSSTDGAAGTDALAAALRGVGDAVAVVAAGDRWHAHVHTDDPAAALALVPPGARDRVVVRAVDPGPVTGPGLVVVTASGGLAAWYATAGAVALVADPGAPVPAEHVGRAVVDAEGSHVVVLDAVGGVPPGTVPEAPGVPPATVLAAAPDGAAVVACLAVLADPARGSGAARAALDRLLSVRVPAHAPGDAGGDAPGGVPALVGAVRDLVRSRPAAQSVTLVHGADVGADAAAAVDAVRAALPDHEVVVAGPAAEAGWWVGVD</sequence>
<dbReference type="PANTHER" id="PTHR33434">
    <property type="entry name" value="DEGV DOMAIN-CONTAINING PROTEIN DR_1986-RELATED"/>
    <property type="match status" value="1"/>
</dbReference>
<dbReference type="InterPro" id="IPR033470">
    <property type="entry name" value="FakA-like_C"/>
</dbReference>
<dbReference type="RefSeq" id="WP_136225347.1">
    <property type="nucleotide sequence ID" value="NZ_CP039291.1"/>
</dbReference>
<feature type="domain" description="DhaL" evidence="1">
    <location>
        <begin position="28"/>
        <end position="221"/>
    </location>
</feature>
<dbReference type="Gene3D" id="1.25.40.340">
    <property type="match status" value="1"/>
</dbReference>
<reference evidence="2 3" key="1">
    <citation type="submission" date="2019-04" db="EMBL/GenBank/DDBJ databases">
        <title>Isolation and identification of Cellulomonas shaoxiangyii sp. Nov. isolated from feces of the Tibetan antelopes (Pantholops hodgsonii) in the Qinghai-Tibet plateau of China.</title>
        <authorList>
            <person name="Tian Z."/>
        </authorList>
    </citation>
    <scope>NUCLEOTIDE SEQUENCE [LARGE SCALE GENOMIC DNA]</scope>
    <source>
        <strain evidence="2 3">Z28</strain>
    </source>
</reference>
<dbReference type="Pfam" id="PF21645">
    <property type="entry name" value="FakA-like_M"/>
    <property type="match status" value="1"/>
</dbReference>
<evidence type="ECO:0000259" key="1">
    <source>
        <dbReference type="PROSITE" id="PS51480"/>
    </source>
</evidence>
<dbReference type="InterPro" id="IPR004007">
    <property type="entry name" value="DhaL_dom"/>
</dbReference>
<dbReference type="Proteomes" id="UP000296469">
    <property type="component" value="Chromosome"/>
</dbReference>
<evidence type="ECO:0000313" key="2">
    <source>
        <dbReference type="EMBL" id="QCB93189.1"/>
    </source>
</evidence>
<proteinExistence type="predicted"/>
<name>A0A4P7SG86_9CELL</name>
<dbReference type="Pfam" id="PF02734">
    <property type="entry name" value="Dak2"/>
    <property type="match status" value="1"/>
</dbReference>
<dbReference type="AlphaFoldDB" id="A0A4P7SG86"/>
<dbReference type="PROSITE" id="PS51480">
    <property type="entry name" value="DHAL"/>
    <property type="match status" value="1"/>
</dbReference>
<dbReference type="SUPFAM" id="SSF101473">
    <property type="entry name" value="DhaL-like"/>
    <property type="match status" value="1"/>
</dbReference>
<dbReference type="KEGG" id="celz:E5225_06100"/>
<dbReference type="InterPro" id="IPR048394">
    <property type="entry name" value="FakA-like_M"/>
</dbReference>
<dbReference type="GO" id="GO:0004371">
    <property type="term" value="F:glycerone kinase activity"/>
    <property type="evidence" value="ECO:0007669"/>
    <property type="project" value="InterPro"/>
</dbReference>
<dbReference type="InterPro" id="IPR050270">
    <property type="entry name" value="DegV_domain_contain"/>
</dbReference>
<keyword evidence="3" id="KW-1185">Reference proteome</keyword>
<dbReference type="SMART" id="SM01120">
    <property type="entry name" value="Dak2"/>
    <property type="match status" value="1"/>
</dbReference>
<dbReference type="GO" id="GO:0006071">
    <property type="term" value="P:glycerol metabolic process"/>
    <property type="evidence" value="ECO:0007669"/>
    <property type="project" value="InterPro"/>
</dbReference>
<dbReference type="PANTHER" id="PTHR33434:SF4">
    <property type="entry name" value="PHOSPHATASE PROTEIN"/>
    <property type="match status" value="1"/>
</dbReference>
<accession>A0A4P7SG86</accession>
<dbReference type="EMBL" id="CP039291">
    <property type="protein sequence ID" value="QCB93189.1"/>
    <property type="molecule type" value="Genomic_DNA"/>
</dbReference>
<dbReference type="SMART" id="SM01121">
    <property type="entry name" value="Dak1_2"/>
    <property type="match status" value="1"/>
</dbReference>
<organism evidence="2 3">
    <name type="scientific">Cellulomonas shaoxiangyii</name>
    <dbReference type="NCBI Taxonomy" id="2566013"/>
    <lineage>
        <taxon>Bacteria</taxon>
        <taxon>Bacillati</taxon>
        <taxon>Actinomycetota</taxon>
        <taxon>Actinomycetes</taxon>
        <taxon>Micrococcales</taxon>
        <taxon>Cellulomonadaceae</taxon>
        <taxon>Cellulomonas</taxon>
    </lineage>
</organism>
<dbReference type="InterPro" id="IPR036117">
    <property type="entry name" value="DhaL_dom_sf"/>
</dbReference>
<gene>
    <name evidence="2" type="ORF">E5225_06100</name>
</gene>
<protein>
    <submittedName>
        <fullName evidence="2">DAK2 domain-containing protein</fullName>
    </submittedName>
</protein>
<evidence type="ECO:0000313" key="3">
    <source>
        <dbReference type="Proteomes" id="UP000296469"/>
    </source>
</evidence>